<dbReference type="EMBL" id="JAGINP010000021">
    <property type="protein sequence ID" value="MBP2295409.1"/>
    <property type="molecule type" value="Genomic_DNA"/>
</dbReference>
<accession>A0ABS4SS71</accession>
<dbReference type="Gene3D" id="3.90.79.10">
    <property type="entry name" value="Nucleoside Triphosphate Pyrophosphohydrolase"/>
    <property type="match status" value="1"/>
</dbReference>
<dbReference type="InterPro" id="IPR000086">
    <property type="entry name" value="NUDIX_hydrolase_dom"/>
</dbReference>
<feature type="domain" description="Nudix hydrolase" evidence="1">
    <location>
        <begin position="116"/>
        <end position="260"/>
    </location>
</feature>
<dbReference type="PROSITE" id="PS51462">
    <property type="entry name" value="NUDIX"/>
    <property type="match status" value="1"/>
</dbReference>
<evidence type="ECO:0000313" key="3">
    <source>
        <dbReference type="Proteomes" id="UP000781958"/>
    </source>
</evidence>
<dbReference type="RefSeq" id="WP_209769890.1">
    <property type="nucleotide sequence ID" value="NZ_JAGINP010000021.1"/>
</dbReference>
<comment type="caution">
    <text evidence="2">The sequence shown here is derived from an EMBL/GenBank/DDBJ whole genome shotgun (WGS) entry which is preliminary data.</text>
</comment>
<name>A0ABS4SS71_9PROT</name>
<reference evidence="2 3" key="1">
    <citation type="submission" date="2021-03" db="EMBL/GenBank/DDBJ databases">
        <title>Genomic Encyclopedia of Type Strains, Phase III (KMG-III): the genomes of soil and plant-associated and newly described type strains.</title>
        <authorList>
            <person name="Whitman W."/>
        </authorList>
    </citation>
    <scope>NUCLEOTIDE SEQUENCE [LARGE SCALE GENOMIC DNA]</scope>
    <source>
        <strain evidence="2 3">IMMIB AFH-6</strain>
    </source>
</reference>
<dbReference type="PANTHER" id="PTHR13622">
    <property type="entry name" value="THIAMIN PYROPHOSPHOKINASE"/>
    <property type="match status" value="1"/>
</dbReference>
<dbReference type="Pfam" id="PF15916">
    <property type="entry name" value="DUF4743"/>
    <property type="match status" value="1"/>
</dbReference>
<organism evidence="2 3">
    <name type="scientific">Azospirillum rugosum</name>
    <dbReference type="NCBI Taxonomy" id="416170"/>
    <lineage>
        <taxon>Bacteria</taxon>
        <taxon>Pseudomonadati</taxon>
        <taxon>Pseudomonadota</taxon>
        <taxon>Alphaproteobacteria</taxon>
        <taxon>Rhodospirillales</taxon>
        <taxon>Azospirillaceae</taxon>
        <taxon>Azospirillum</taxon>
    </lineage>
</organism>
<dbReference type="InterPro" id="IPR015797">
    <property type="entry name" value="NUDIX_hydrolase-like_dom_sf"/>
</dbReference>
<dbReference type="PANTHER" id="PTHR13622:SF8">
    <property type="entry name" value="THIAMIN PYROPHOSPHOKINASE 1"/>
    <property type="match status" value="1"/>
</dbReference>
<keyword evidence="3" id="KW-1185">Reference proteome</keyword>
<dbReference type="SUPFAM" id="SSF55811">
    <property type="entry name" value="Nudix"/>
    <property type="match status" value="1"/>
</dbReference>
<dbReference type="InterPro" id="IPR031804">
    <property type="entry name" value="DUF4743"/>
</dbReference>
<proteinExistence type="predicted"/>
<sequence length="290" mass="31989">MSFLDHIRACNAHDLSGFRPFDVEGHRIGWIRHALADRLPEVDPGFVVTADRVTLAPELRDFEARSATLEHAAQFLVEEGAVKALRNEFYPVLPKWGAEPLMRIDRAAVAQFGVAAYGIHVNGFVRQDDAQPGGSLALWVGHRARDREVAPGQLDNLIAGGQPIGLSLAENLVKEAQEEAGIGADLAARAVPVGALSYVMETQAGLKRDTLFLYDLELDPGFVPTNTDGEVEKFELWPLDRVAESVRTTGDWKFNVNLVVIDFLVRHGWLTPEEPDYLDIVAGLRRPVQP</sequence>
<protein>
    <submittedName>
        <fullName evidence="2">8-oxo-dGTP pyrophosphatase MutT (NUDIX family)</fullName>
    </submittedName>
</protein>
<dbReference type="CDD" id="cd03676">
    <property type="entry name" value="NUDIX_Tnr3_like"/>
    <property type="match status" value="1"/>
</dbReference>
<evidence type="ECO:0000313" key="2">
    <source>
        <dbReference type="EMBL" id="MBP2295409.1"/>
    </source>
</evidence>
<evidence type="ECO:0000259" key="1">
    <source>
        <dbReference type="PROSITE" id="PS51462"/>
    </source>
</evidence>
<gene>
    <name evidence="2" type="ORF">J2851_005214</name>
</gene>
<dbReference type="Proteomes" id="UP000781958">
    <property type="component" value="Unassembled WGS sequence"/>
</dbReference>